<organism evidence="4 5">
    <name type="scientific">[Candida] anglica</name>
    <dbReference type="NCBI Taxonomy" id="148631"/>
    <lineage>
        <taxon>Eukaryota</taxon>
        <taxon>Fungi</taxon>
        <taxon>Dikarya</taxon>
        <taxon>Ascomycota</taxon>
        <taxon>Saccharomycotina</taxon>
        <taxon>Pichiomycetes</taxon>
        <taxon>Debaryomycetaceae</taxon>
        <taxon>Kurtzmaniella</taxon>
    </lineage>
</organism>
<keyword evidence="2" id="KW-0963">Cytoplasm</keyword>
<dbReference type="InterPro" id="IPR011989">
    <property type="entry name" value="ARM-like"/>
</dbReference>
<evidence type="ECO:0000259" key="3">
    <source>
        <dbReference type="Pfam" id="PF11701"/>
    </source>
</evidence>
<evidence type="ECO:0000256" key="1">
    <source>
        <dbReference type="ARBA" id="ARBA00004496"/>
    </source>
</evidence>
<dbReference type="InterPro" id="IPR024660">
    <property type="entry name" value="UCS_central_dom"/>
</dbReference>
<feature type="domain" description="UNC-45/Cro1/She4 central" evidence="3">
    <location>
        <begin position="149"/>
        <end position="303"/>
    </location>
</feature>
<proteinExistence type="predicted"/>
<protein>
    <submittedName>
        <fullName evidence="4">SWI5-dependent HO expression protein 4</fullName>
    </submittedName>
</protein>
<comment type="subcellular location">
    <subcellularLocation>
        <location evidence="1">Cytoplasm</location>
    </subcellularLocation>
</comment>
<dbReference type="Gene3D" id="1.25.10.100">
    <property type="match status" value="1"/>
</dbReference>
<reference evidence="4 5" key="1">
    <citation type="submission" date="2024-01" db="EMBL/GenBank/DDBJ databases">
        <authorList>
            <consortium name="Genoscope - CEA"/>
            <person name="William W."/>
        </authorList>
    </citation>
    <scope>NUCLEOTIDE SEQUENCE [LARGE SCALE GENOMIC DNA]</scope>
    <source>
        <strain evidence="4 5">29B2s-10</strain>
    </source>
</reference>
<dbReference type="PANTHER" id="PTHR45994">
    <property type="entry name" value="FI21225P1"/>
    <property type="match status" value="1"/>
</dbReference>
<accession>A0ABP0E8S8</accession>
<dbReference type="EMBL" id="OZ004255">
    <property type="protein sequence ID" value="CAK7899773.1"/>
    <property type="molecule type" value="Genomic_DNA"/>
</dbReference>
<keyword evidence="5" id="KW-1185">Reference proteome</keyword>
<evidence type="ECO:0000256" key="2">
    <source>
        <dbReference type="ARBA" id="ARBA00022490"/>
    </source>
</evidence>
<dbReference type="Gene3D" id="1.25.10.10">
    <property type="entry name" value="Leucine-rich Repeat Variant"/>
    <property type="match status" value="1"/>
</dbReference>
<dbReference type="Pfam" id="PF11701">
    <property type="entry name" value="UNC45-central"/>
    <property type="match status" value="1"/>
</dbReference>
<dbReference type="InterPro" id="IPR016024">
    <property type="entry name" value="ARM-type_fold"/>
</dbReference>
<evidence type="ECO:0000313" key="4">
    <source>
        <dbReference type="EMBL" id="CAK7899773.1"/>
    </source>
</evidence>
<dbReference type="Proteomes" id="UP001497600">
    <property type="component" value="Chromosome C"/>
</dbReference>
<dbReference type="SUPFAM" id="SSF48371">
    <property type="entry name" value="ARM repeat"/>
    <property type="match status" value="1"/>
</dbReference>
<dbReference type="PANTHER" id="PTHR45994:SF1">
    <property type="entry name" value="FI21225P1"/>
    <property type="match status" value="1"/>
</dbReference>
<sequence length="814" mass="92589">MTQDISNISLDLSKLSIQDKKVYEICQSIFVRSNDHSEDKSEHLEEIAKWSMKIEGVNCLSEYITKDPSSFLNGLRVLNDRKGTLLIHMIQKNPPLKEKVLECLRKIIRDQQNDSEGAEFFLTIYVVVITELKYSYPKHLTSLLLCLGSDKLAPLVLMIIVKNMEFHSQETSEAVEEYFETSLEIDELKDTTQFLTFAKSLELIFPVLPSIASKFYVQETFHKSVMYQVGKVTTSPTPLKSNEKLITLNILRLVSSSCVNDGCRTYNAKNYLGVLKSGTKIDALDDDNFQRIRTLSTLCVIKIWNFIEAEKVNGPGDLAVTVNDMLDTLLAALSLKDMNILEESIEGLAYLTLNALARNRLRADETAIEKFFNLLKQQQIVEVSQEKSNIKGNKVNTSFTYGLVLILTNLSKFEDKNGSSDHKTKQFLKSFATPDSNTKSNQGKESQEEINLFNKSLLSNHKIIDCVSKIKVFKETKSGKDSQNSKFTHLIISIIYHISRNQDRNVRRELVQQGALNIALEYLISNSTILNGNTRPMNDNDIEVDIRLFAIRSIARMIVAIDPKLAFKKYDTQTSVPFLVELLGPDISQYGGLNSKKESDTYLYEKVTNLDKYESLLALTNLTSDVSNVELRRIIINKTFEKYLDNFIIDTDSSSIQRASWELISNLISEPILLAKFFNLEVTENKKRLEMLVRFIDSEDEQLQIVITGLIANATSEFEIVSHVFAREKQIASSFFQNVSSVLKNQFTNVELIKRVVFSLVSMAYALSDNNEDLKVMAQNQDLQRGLTFIISKSKDREVMGAILEILKIMRMQT</sequence>
<evidence type="ECO:0000313" key="5">
    <source>
        <dbReference type="Proteomes" id="UP001497600"/>
    </source>
</evidence>
<gene>
    <name evidence="4" type="primary">SHE4</name>
    <name evidence="4" type="ORF">CAAN4_C04192</name>
</gene>
<name>A0ABP0E8S8_9ASCO</name>